<evidence type="ECO:0008006" key="4">
    <source>
        <dbReference type="Google" id="ProtNLM"/>
    </source>
</evidence>
<protein>
    <recommendedName>
        <fullName evidence="4">Periplasmic heavy metal sensor</fullName>
    </recommendedName>
</protein>
<reference evidence="2 3" key="1">
    <citation type="submission" date="2024-04" db="EMBL/GenBank/DDBJ databases">
        <title>Novel species of the genus Ideonella isolated from streams.</title>
        <authorList>
            <person name="Lu H."/>
        </authorList>
    </citation>
    <scope>NUCLEOTIDE SEQUENCE [LARGE SCALE GENOMIC DNA]</scope>
    <source>
        <strain evidence="2 3">BYS139W</strain>
    </source>
</reference>
<feature type="compositionally biased region" description="Low complexity" evidence="1">
    <location>
        <begin position="33"/>
        <end position="50"/>
    </location>
</feature>
<proteinExistence type="predicted"/>
<name>A0ABU9BI29_9BURK</name>
<feature type="region of interest" description="Disordered" evidence="1">
    <location>
        <begin position="33"/>
        <end position="97"/>
    </location>
</feature>
<dbReference type="Gene3D" id="1.20.120.1490">
    <property type="match status" value="1"/>
</dbReference>
<feature type="region of interest" description="Disordered" evidence="1">
    <location>
        <begin position="200"/>
        <end position="234"/>
    </location>
</feature>
<gene>
    <name evidence="2" type="ORF">AACH11_19735</name>
</gene>
<dbReference type="Proteomes" id="UP001368500">
    <property type="component" value="Unassembled WGS sequence"/>
</dbReference>
<comment type="caution">
    <text evidence="2">The sequence shown here is derived from an EMBL/GenBank/DDBJ whole genome shotgun (WGS) entry which is preliminary data.</text>
</comment>
<dbReference type="EMBL" id="JBBUTF010000020">
    <property type="protein sequence ID" value="MEK8028198.1"/>
    <property type="molecule type" value="Genomic_DNA"/>
</dbReference>
<evidence type="ECO:0000256" key="1">
    <source>
        <dbReference type="SAM" id="MobiDB-lite"/>
    </source>
</evidence>
<evidence type="ECO:0000313" key="3">
    <source>
        <dbReference type="Proteomes" id="UP001368500"/>
    </source>
</evidence>
<sequence>MPLMQRWGLSLATLALAAVGVALVLAQTGVARAEGASAPAAAPAATTRTGPDGRRGPPPLEARDEADGPQARDPYEPGPMPVRHHPGADGSLVPGLRMLGDPRLQQRLRLTAEQSARLHSLDDALQRDLDRLGRAQRTLHGQLGEALLQPVPDAAAVEALRVRLVAGMNVRSQRELRAWREAQAVLSADQRTRFADALREVRRHGGPDDEGAMRPAPWREGPGGASGGHRDPQG</sequence>
<evidence type="ECO:0000313" key="2">
    <source>
        <dbReference type="EMBL" id="MEK8028198.1"/>
    </source>
</evidence>
<organism evidence="2 3">
    <name type="scientific">Pseudaquabacterium rugosum</name>
    <dbReference type="NCBI Taxonomy" id="2984194"/>
    <lineage>
        <taxon>Bacteria</taxon>
        <taxon>Pseudomonadati</taxon>
        <taxon>Pseudomonadota</taxon>
        <taxon>Betaproteobacteria</taxon>
        <taxon>Burkholderiales</taxon>
        <taxon>Sphaerotilaceae</taxon>
        <taxon>Pseudaquabacterium</taxon>
    </lineage>
</organism>
<dbReference type="RefSeq" id="WP_341375980.1">
    <property type="nucleotide sequence ID" value="NZ_JBBUTF010000020.1"/>
</dbReference>
<accession>A0ABU9BI29</accession>
<keyword evidence="3" id="KW-1185">Reference proteome</keyword>
<feature type="compositionally biased region" description="Basic and acidic residues" evidence="1">
    <location>
        <begin position="51"/>
        <end position="66"/>
    </location>
</feature>